<dbReference type="InterPro" id="IPR000522">
    <property type="entry name" value="ABC_transptr_permease_BtuC"/>
</dbReference>
<proteinExistence type="inferred from homology"/>
<accession>A0A1X7IE76</accession>
<sequence length="329" mass="33844">MMLIDPKGRDRAYWILFLLLSVCLVGVFLIRMTSGEMGLSSSQVLLSLFFPDSQGVQVNLVVRDIRLPRLLASVGGGASLALSGVILQALLSNPLAEPYTLGIASGAAFGASLAILIGWYVSLAAFLGALGAMGLVSLLAWRSGGSSGHTILAGIVVGSTLSAGVTLAKALAGEKVGGIVFWLMGSFAGASWGNVLFVWGGVLITSSAWWFSSDLDAISLGGSNPSVLGVEEKKLRVLLLSTSALATASVVSSFGVIGFVGLVVPHLIRIIIGASHRSLIPLSFMAGGVLLSVADGFARGLGELPVGVLTSLVGGPFFCWILIKERGTS</sequence>
<keyword evidence="4" id="KW-1003">Cell membrane</keyword>
<feature type="transmembrane region" description="Helical" evidence="8">
    <location>
        <begin position="304"/>
        <end position="323"/>
    </location>
</feature>
<feature type="transmembrane region" description="Helical" evidence="8">
    <location>
        <begin position="279"/>
        <end position="298"/>
    </location>
</feature>
<comment type="similarity">
    <text evidence="2">Belongs to the binding-protein-dependent transport system permease family. FecCD subfamily.</text>
</comment>
<evidence type="ECO:0000313" key="9">
    <source>
        <dbReference type="EMBL" id="SMG12485.1"/>
    </source>
</evidence>
<comment type="subcellular location">
    <subcellularLocation>
        <location evidence="1">Cell membrane</location>
        <topology evidence="1">Multi-pass membrane protein</topology>
    </subcellularLocation>
</comment>
<evidence type="ECO:0000256" key="4">
    <source>
        <dbReference type="ARBA" id="ARBA00022475"/>
    </source>
</evidence>
<dbReference type="GO" id="GO:0022857">
    <property type="term" value="F:transmembrane transporter activity"/>
    <property type="evidence" value="ECO:0007669"/>
    <property type="project" value="InterPro"/>
</dbReference>
<evidence type="ECO:0000256" key="5">
    <source>
        <dbReference type="ARBA" id="ARBA00022692"/>
    </source>
</evidence>
<evidence type="ECO:0000256" key="3">
    <source>
        <dbReference type="ARBA" id="ARBA00022448"/>
    </source>
</evidence>
<feature type="transmembrane region" description="Helical" evidence="8">
    <location>
        <begin position="180"/>
        <end position="211"/>
    </location>
</feature>
<dbReference type="CDD" id="cd06550">
    <property type="entry name" value="TM_ABC_iron-siderophores_like"/>
    <property type="match status" value="1"/>
</dbReference>
<feature type="transmembrane region" description="Helical" evidence="8">
    <location>
        <begin position="12"/>
        <end position="30"/>
    </location>
</feature>
<protein>
    <submittedName>
        <fullName evidence="9">Iron complex transport system permease protein</fullName>
    </submittedName>
</protein>
<feature type="transmembrane region" description="Helical" evidence="8">
    <location>
        <begin position="147"/>
        <end position="168"/>
    </location>
</feature>
<evidence type="ECO:0000256" key="8">
    <source>
        <dbReference type="SAM" id="Phobius"/>
    </source>
</evidence>
<feature type="transmembrane region" description="Helical" evidence="8">
    <location>
        <begin position="123"/>
        <end position="141"/>
    </location>
</feature>
<evidence type="ECO:0000256" key="2">
    <source>
        <dbReference type="ARBA" id="ARBA00007935"/>
    </source>
</evidence>
<reference evidence="10" key="1">
    <citation type="submission" date="2017-04" db="EMBL/GenBank/DDBJ databases">
        <authorList>
            <person name="Varghese N."/>
            <person name="Submissions S."/>
        </authorList>
    </citation>
    <scope>NUCLEOTIDE SEQUENCE [LARGE SCALE GENOMIC DNA]</scope>
    <source>
        <strain evidence="10">USBA 82</strain>
    </source>
</reference>
<evidence type="ECO:0000256" key="6">
    <source>
        <dbReference type="ARBA" id="ARBA00022989"/>
    </source>
</evidence>
<dbReference type="Pfam" id="PF01032">
    <property type="entry name" value="FecCD"/>
    <property type="match status" value="1"/>
</dbReference>
<keyword evidence="6 8" id="KW-1133">Transmembrane helix</keyword>
<evidence type="ECO:0000313" key="10">
    <source>
        <dbReference type="Proteomes" id="UP000193355"/>
    </source>
</evidence>
<dbReference type="PANTHER" id="PTHR30472">
    <property type="entry name" value="FERRIC ENTEROBACTIN TRANSPORT SYSTEM PERMEASE PROTEIN"/>
    <property type="match status" value="1"/>
</dbReference>
<organism evidence="9 10">
    <name type="scientific">Dethiosulfovibrio salsuginis</name>
    <dbReference type="NCBI Taxonomy" id="561720"/>
    <lineage>
        <taxon>Bacteria</taxon>
        <taxon>Thermotogati</taxon>
        <taxon>Synergistota</taxon>
        <taxon>Synergistia</taxon>
        <taxon>Synergistales</taxon>
        <taxon>Dethiosulfovibrionaceae</taxon>
        <taxon>Dethiosulfovibrio</taxon>
    </lineage>
</organism>
<keyword evidence="7 8" id="KW-0472">Membrane</keyword>
<dbReference type="EMBL" id="FXBB01000001">
    <property type="protein sequence ID" value="SMG12485.1"/>
    <property type="molecule type" value="Genomic_DNA"/>
</dbReference>
<feature type="transmembrane region" description="Helical" evidence="8">
    <location>
        <begin position="70"/>
        <end position="92"/>
    </location>
</feature>
<feature type="transmembrane region" description="Helical" evidence="8">
    <location>
        <begin position="244"/>
        <end position="267"/>
    </location>
</feature>
<keyword evidence="10" id="KW-1185">Reference proteome</keyword>
<dbReference type="OrthoDB" id="9811721at2"/>
<dbReference type="GO" id="GO:0005886">
    <property type="term" value="C:plasma membrane"/>
    <property type="evidence" value="ECO:0007669"/>
    <property type="project" value="UniProtKB-SubCell"/>
</dbReference>
<name>A0A1X7IE76_9BACT</name>
<gene>
    <name evidence="9" type="ORF">SAMN06275492_101335</name>
</gene>
<dbReference type="SUPFAM" id="SSF81345">
    <property type="entry name" value="ABC transporter involved in vitamin B12 uptake, BtuC"/>
    <property type="match status" value="1"/>
</dbReference>
<evidence type="ECO:0000256" key="1">
    <source>
        <dbReference type="ARBA" id="ARBA00004651"/>
    </source>
</evidence>
<keyword evidence="3" id="KW-0813">Transport</keyword>
<dbReference type="InterPro" id="IPR037294">
    <property type="entry name" value="ABC_BtuC-like"/>
</dbReference>
<dbReference type="STRING" id="561720.SAMN06275492_101335"/>
<dbReference type="PANTHER" id="PTHR30472:SF25">
    <property type="entry name" value="ABC TRANSPORTER PERMEASE PROTEIN MJ0876-RELATED"/>
    <property type="match status" value="1"/>
</dbReference>
<dbReference type="Gene3D" id="1.10.3470.10">
    <property type="entry name" value="ABC transporter involved in vitamin B12 uptake, BtuC"/>
    <property type="match status" value="1"/>
</dbReference>
<dbReference type="AlphaFoldDB" id="A0A1X7IE76"/>
<keyword evidence="5 8" id="KW-0812">Transmembrane</keyword>
<dbReference type="Proteomes" id="UP000193355">
    <property type="component" value="Unassembled WGS sequence"/>
</dbReference>
<evidence type="ECO:0000256" key="7">
    <source>
        <dbReference type="ARBA" id="ARBA00023136"/>
    </source>
</evidence>
<dbReference type="RefSeq" id="WP_085543606.1">
    <property type="nucleotide sequence ID" value="NZ_FXBB01000001.1"/>
</dbReference>